<dbReference type="EC" id="4.1.1.23" evidence="7"/>
<dbReference type="Gene3D" id="3.20.20.70">
    <property type="entry name" value="Aldolase class I"/>
    <property type="match status" value="1"/>
</dbReference>
<comment type="similarity">
    <text evidence="2">Belongs to the OMP decarboxylase family. Type 2 subfamily.</text>
</comment>
<dbReference type="RefSeq" id="WP_146682490.1">
    <property type="nucleotide sequence ID" value="NZ_CP019646.1"/>
</dbReference>
<dbReference type="Pfam" id="PF00215">
    <property type="entry name" value="OMPdecase"/>
    <property type="match status" value="1"/>
</dbReference>
<dbReference type="GO" id="GO:0044205">
    <property type="term" value="P:'de novo' UMP biosynthetic process"/>
    <property type="evidence" value="ECO:0007669"/>
    <property type="project" value="UniProtKB-UniPathway"/>
</dbReference>
<comment type="catalytic activity">
    <reaction evidence="6">
        <text>orotidine 5'-phosphate + H(+) = UMP + CO2</text>
        <dbReference type="Rhea" id="RHEA:11596"/>
        <dbReference type="ChEBI" id="CHEBI:15378"/>
        <dbReference type="ChEBI" id="CHEBI:16526"/>
        <dbReference type="ChEBI" id="CHEBI:57538"/>
        <dbReference type="ChEBI" id="CHEBI:57865"/>
        <dbReference type="EC" id="4.1.1.23"/>
    </reaction>
</comment>
<keyword evidence="4" id="KW-0665">Pyrimidine biosynthesis</keyword>
<evidence type="ECO:0000313" key="10">
    <source>
        <dbReference type="Proteomes" id="UP000188181"/>
    </source>
</evidence>
<sequence>MTKHFCDRLCESVKAKNSPLAVGLDPVFSRLPEDIRSKGSQTDEDFVIDAVFQFGCEVIKAVAQHVPAIKLNIAFFERYGYEGIECFHSLVTEAKEQQLEVIGDVKRGDIGHTCLAYADAYLSEHTFRTLGLKPSDAITINGFAGSEGIEPFAERAGENGKGVFVWVRASNSSAARLQDAVTADGQMFYEILADITAEIASMPKYIGESGYSCVGMVVGGTSPEHTTKLREKYPNIWFLVPGFGSQGGEAVDCVRFCKPDGTGALINSSRGIIYAYEEHKYKSAFADDWRKCIEQAAIDANKVLKDSFDKIYK</sequence>
<dbReference type="NCBIfam" id="TIGR02127">
    <property type="entry name" value="pyrF_sub2"/>
    <property type="match status" value="1"/>
</dbReference>
<evidence type="ECO:0000256" key="2">
    <source>
        <dbReference type="ARBA" id="ARBA00008847"/>
    </source>
</evidence>
<evidence type="ECO:0000256" key="3">
    <source>
        <dbReference type="ARBA" id="ARBA00022793"/>
    </source>
</evidence>
<dbReference type="InterPro" id="IPR013785">
    <property type="entry name" value="Aldolase_TIM"/>
</dbReference>
<dbReference type="PANTHER" id="PTHR43375:SF1">
    <property type="entry name" value="OROTIDINE 5'-PHOSPHATE DECARBOXYLASE"/>
    <property type="match status" value="1"/>
</dbReference>
<keyword evidence="10" id="KW-1185">Reference proteome</keyword>
<dbReference type="STRING" id="1851148.SMSP2_00550"/>
<accession>A0A1Q2MD19</accession>
<dbReference type="KEGG" id="pbas:SMSP2_00550"/>
<dbReference type="PANTHER" id="PTHR43375">
    <property type="entry name" value="OROTIDINE 5'-PHOSPHATE DECARBOXYLASE"/>
    <property type="match status" value="1"/>
</dbReference>
<dbReference type="Proteomes" id="UP000188181">
    <property type="component" value="Chromosome"/>
</dbReference>
<dbReference type="InterPro" id="IPR011060">
    <property type="entry name" value="RibuloseP-bd_barrel"/>
</dbReference>
<dbReference type="CDD" id="cd04725">
    <property type="entry name" value="OMP_decarboxylase_like"/>
    <property type="match status" value="1"/>
</dbReference>
<dbReference type="EMBL" id="CP019646">
    <property type="protein sequence ID" value="AQQ70207.1"/>
    <property type="molecule type" value="Genomic_DNA"/>
</dbReference>
<organism evidence="9 10">
    <name type="scientific">Limihaloglobus sulfuriphilus</name>
    <dbReference type="NCBI Taxonomy" id="1851148"/>
    <lineage>
        <taxon>Bacteria</taxon>
        <taxon>Pseudomonadati</taxon>
        <taxon>Planctomycetota</taxon>
        <taxon>Phycisphaerae</taxon>
        <taxon>Sedimentisphaerales</taxon>
        <taxon>Sedimentisphaeraceae</taxon>
        <taxon>Limihaloglobus</taxon>
    </lineage>
</organism>
<evidence type="ECO:0000256" key="5">
    <source>
        <dbReference type="ARBA" id="ARBA00023239"/>
    </source>
</evidence>
<reference evidence="10" key="1">
    <citation type="submission" date="2017-02" db="EMBL/GenBank/DDBJ databases">
        <title>Comparative genomics and description of representatives of a novel lineage of planctomycetes thriving in anoxic sediments.</title>
        <authorList>
            <person name="Spring S."/>
            <person name="Bunk B."/>
            <person name="Sproer C."/>
        </authorList>
    </citation>
    <scope>NUCLEOTIDE SEQUENCE [LARGE SCALE GENOMIC DNA]</scope>
    <source>
        <strain evidence="10">SM-Chi-D1</strain>
    </source>
</reference>
<feature type="domain" description="Orotidine 5'-phosphate decarboxylase" evidence="8">
    <location>
        <begin position="19"/>
        <end position="284"/>
    </location>
</feature>
<dbReference type="SMART" id="SM00934">
    <property type="entry name" value="OMPdecase"/>
    <property type="match status" value="1"/>
</dbReference>
<keyword evidence="3" id="KW-0210">Decarboxylase</keyword>
<dbReference type="InterPro" id="IPR001754">
    <property type="entry name" value="OMPdeCOase_dom"/>
</dbReference>
<name>A0A1Q2MD19_9BACT</name>
<evidence type="ECO:0000256" key="7">
    <source>
        <dbReference type="NCBIfam" id="TIGR02127"/>
    </source>
</evidence>
<dbReference type="GO" id="GO:0004590">
    <property type="term" value="F:orotidine-5'-phosphate decarboxylase activity"/>
    <property type="evidence" value="ECO:0007669"/>
    <property type="project" value="UniProtKB-UniRule"/>
</dbReference>
<dbReference type="OrthoDB" id="9808470at2"/>
<evidence type="ECO:0000259" key="8">
    <source>
        <dbReference type="SMART" id="SM00934"/>
    </source>
</evidence>
<evidence type="ECO:0000256" key="4">
    <source>
        <dbReference type="ARBA" id="ARBA00022975"/>
    </source>
</evidence>
<evidence type="ECO:0000256" key="6">
    <source>
        <dbReference type="ARBA" id="ARBA00049157"/>
    </source>
</evidence>
<evidence type="ECO:0000313" key="9">
    <source>
        <dbReference type="EMBL" id="AQQ70207.1"/>
    </source>
</evidence>
<dbReference type="GO" id="GO:0006207">
    <property type="term" value="P:'de novo' pyrimidine nucleobase biosynthetic process"/>
    <property type="evidence" value="ECO:0007669"/>
    <property type="project" value="InterPro"/>
</dbReference>
<proteinExistence type="inferred from homology"/>
<evidence type="ECO:0000256" key="1">
    <source>
        <dbReference type="ARBA" id="ARBA00004861"/>
    </source>
</evidence>
<keyword evidence="5" id="KW-0456">Lyase</keyword>
<dbReference type="SUPFAM" id="SSF51366">
    <property type="entry name" value="Ribulose-phoshate binding barrel"/>
    <property type="match status" value="1"/>
</dbReference>
<comment type="pathway">
    <text evidence="1">Pyrimidine metabolism; UMP biosynthesis via de novo pathway; UMP from orotate: step 2/2.</text>
</comment>
<dbReference type="AlphaFoldDB" id="A0A1Q2MD19"/>
<protein>
    <recommendedName>
        <fullName evidence="7">Orotidine-5'-phosphate decarboxylase</fullName>
        <ecNumber evidence="7">4.1.1.23</ecNumber>
    </recommendedName>
</protein>
<dbReference type="UniPathway" id="UPA00070">
    <property type="reaction ID" value="UER00120"/>
</dbReference>
<gene>
    <name evidence="9" type="ORF">SMSP2_00550</name>
</gene>
<dbReference type="InterPro" id="IPR011995">
    <property type="entry name" value="OMPdecase_type-2"/>
</dbReference>